<keyword evidence="4" id="KW-1185">Reference proteome</keyword>
<dbReference type="AlphaFoldDB" id="A0A917I674"/>
<name>A0A917I674_9HYPH</name>
<sequence>MRRIRAEQHLPEFIKQGWRHVEPNAYGSNWHTDAISDHLTGIVDRQIKRLIINIPPRHMKTLQTGVFMPAWVWAQDPDPTGSGHGKPIRPGTWRGPGVKFIFSSYEHGLAIESNVKARRLMDSDWYRDNWGERVNFAKDQNTKIYYENTRNGARFATSSSGVLTGKGADIFVIDDPHNVQQAESETVREGVLKWWQESVPTRLNDPEAGAFIIVMQRVHEGDLTGHILAKETGWTHLCLPAYYEPKHPTPIANPVRKLYGPQAGQLWEDPRTQEGEPLWKARFTKQTLDEWSSRMGSYATAGQLQQRPAPREGGFFKRHWFSIVNALPAGCEFVRRWDLAATEAGQGSDPDWTVGVLMARDTFGFVYVADVTRLRGTPHDVERLIKNTAEQDGTKVRIRLPQDPGSAGKAYAQSLVRMLSGFDVKAEPETGDKATRANPFAAQAEAGNVTLVKAGWNEAYLDELTTFPMGRHDDQVDASSGAFNALAGPSKQFLFG</sequence>
<reference evidence="3" key="1">
    <citation type="journal article" date="2014" name="Int. J. Syst. Evol. Microbiol.">
        <title>Complete genome sequence of Corynebacterium casei LMG S-19264T (=DSM 44701T), isolated from a smear-ripened cheese.</title>
        <authorList>
            <consortium name="US DOE Joint Genome Institute (JGI-PGF)"/>
            <person name="Walter F."/>
            <person name="Albersmeier A."/>
            <person name="Kalinowski J."/>
            <person name="Ruckert C."/>
        </authorList>
    </citation>
    <scope>NUCLEOTIDE SEQUENCE</scope>
    <source>
        <strain evidence="3">CGMCC 1.12214</strain>
    </source>
</reference>
<dbReference type="InterPro" id="IPR035421">
    <property type="entry name" value="Terminase_6C"/>
</dbReference>
<dbReference type="Pfam" id="PF17289">
    <property type="entry name" value="Terminase_6C"/>
    <property type="match status" value="1"/>
</dbReference>
<dbReference type="EMBL" id="BMES01000001">
    <property type="protein sequence ID" value="GGH14722.1"/>
    <property type="molecule type" value="Genomic_DNA"/>
</dbReference>
<evidence type="ECO:0000259" key="2">
    <source>
        <dbReference type="Pfam" id="PF17289"/>
    </source>
</evidence>
<evidence type="ECO:0000256" key="1">
    <source>
        <dbReference type="ARBA" id="ARBA00022612"/>
    </source>
</evidence>
<dbReference type="InterPro" id="IPR006517">
    <property type="entry name" value="Phage_terminase_lsu-like_C"/>
</dbReference>
<keyword evidence="1" id="KW-1188">Viral release from host cell</keyword>
<evidence type="ECO:0000313" key="3">
    <source>
        <dbReference type="EMBL" id="GGH14722.1"/>
    </source>
</evidence>
<dbReference type="NCBIfam" id="TIGR01630">
    <property type="entry name" value="psiM2_ORF9"/>
    <property type="match status" value="1"/>
</dbReference>
<gene>
    <name evidence="3" type="ORF">GCM10007036_14220</name>
</gene>
<comment type="caution">
    <text evidence="3">The sequence shown here is derived from an EMBL/GenBank/DDBJ whole genome shotgun (WGS) entry which is preliminary data.</text>
</comment>
<protein>
    <recommendedName>
        <fullName evidence="2">Terminase large subunit gp17-like C-terminal domain-containing protein</fullName>
    </recommendedName>
</protein>
<organism evidence="3 4">
    <name type="scientific">Alsobacter metallidurans</name>
    <dbReference type="NCBI Taxonomy" id="340221"/>
    <lineage>
        <taxon>Bacteria</taxon>
        <taxon>Pseudomonadati</taxon>
        <taxon>Pseudomonadota</taxon>
        <taxon>Alphaproteobacteria</taxon>
        <taxon>Hyphomicrobiales</taxon>
        <taxon>Alsobacteraceae</taxon>
        <taxon>Alsobacter</taxon>
    </lineage>
</organism>
<proteinExistence type="predicted"/>
<evidence type="ECO:0000313" key="4">
    <source>
        <dbReference type="Proteomes" id="UP000603912"/>
    </source>
</evidence>
<reference evidence="3" key="2">
    <citation type="submission" date="2020-09" db="EMBL/GenBank/DDBJ databases">
        <authorList>
            <person name="Sun Q."/>
            <person name="Zhou Y."/>
        </authorList>
    </citation>
    <scope>NUCLEOTIDE SEQUENCE</scope>
    <source>
        <strain evidence="3">CGMCC 1.12214</strain>
    </source>
</reference>
<accession>A0A917I674</accession>
<dbReference type="Proteomes" id="UP000603912">
    <property type="component" value="Unassembled WGS sequence"/>
</dbReference>
<feature type="domain" description="Terminase large subunit gp17-like C-terminal" evidence="2">
    <location>
        <begin position="337"/>
        <end position="485"/>
    </location>
</feature>